<dbReference type="EMBL" id="MFIX01000010">
    <property type="protein sequence ID" value="OGG06697.1"/>
    <property type="molecule type" value="Genomic_DNA"/>
</dbReference>
<evidence type="ECO:0000313" key="2">
    <source>
        <dbReference type="EMBL" id="OGG06697.1"/>
    </source>
</evidence>
<evidence type="ECO:0000313" key="3">
    <source>
        <dbReference type="Proteomes" id="UP000179129"/>
    </source>
</evidence>
<accession>A0A1F5Z3E0</accession>
<feature type="domain" description="DUF4097" evidence="1">
    <location>
        <begin position="125"/>
        <end position="240"/>
    </location>
</feature>
<comment type="caution">
    <text evidence="2">The sequence shown here is derived from an EMBL/GenBank/DDBJ whole genome shotgun (WGS) entry which is preliminary data.</text>
</comment>
<dbReference type="STRING" id="1817867.A3F83_07535"/>
<dbReference type="InterPro" id="IPR025164">
    <property type="entry name" value="Toastrack_DUF4097"/>
</dbReference>
<dbReference type="Pfam" id="PF13349">
    <property type="entry name" value="DUF4097"/>
    <property type="match status" value="1"/>
</dbReference>
<organism evidence="2 3">
    <name type="scientific">Candidatus Glassbacteria bacterium RIFCSPLOWO2_12_FULL_58_11</name>
    <dbReference type="NCBI Taxonomy" id="1817867"/>
    <lineage>
        <taxon>Bacteria</taxon>
        <taxon>Candidatus Glassiibacteriota</taxon>
    </lineage>
</organism>
<protein>
    <recommendedName>
        <fullName evidence="1">DUF4097 domain-containing protein</fullName>
    </recommendedName>
</protein>
<sequence>MTLQSLKPPLLIRTLPTGLGILTASLGLATGASGSKAMEKSFPVSAGGSLTLICESGDIIVEGSSREDIRLVILSSQDLEKNFSFAFKRDGNALRILSARKSGEYKAGRYNLGMQFKLSVPDKLNLELETSSGHIAVSALECPSDSLPLKAKATGGEIRLEQVRARAVLKAVGGDIRVKGLTGPISAETSGGEMQVELAESPRVECSLLTGGGNISFSLPSASDADFTVETSGGAVTSGPPLELTAEPGSPVFTGRLGEGGVKIGLKAAGGKIRIKPYQ</sequence>
<reference evidence="2 3" key="1">
    <citation type="journal article" date="2016" name="Nat. Commun.">
        <title>Thousands of microbial genomes shed light on interconnected biogeochemical processes in an aquifer system.</title>
        <authorList>
            <person name="Anantharaman K."/>
            <person name="Brown C.T."/>
            <person name="Hug L.A."/>
            <person name="Sharon I."/>
            <person name="Castelle C.J."/>
            <person name="Probst A.J."/>
            <person name="Thomas B.C."/>
            <person name="Singh A."/>
            <person name="Wilkins M.J."/>
            <person name="Karaoz U."/>
            <person name="Brodie E.L."/>
            <person name="Williams K.H."/>
            <person name="Hubbard S.S."/>
            <person name="Banfield J.F."/>
        </authorList>
    </citation>
    <scope>NUCLEOTIDE SEQUENCE [LARGE SCALE GENOMIC DNA]</scope>
</reference>
<dbReference type="Proteomes" id="UP000179129">
    <property type="component" value="Unassembled WGS sequence"/>
</dbReference>
<name>A0A1F5Z3E0_9BACT</name>
<evidence type="ECO:0000259" key="1">
    <source>
        <dbReference type="Pfam" id="PF13349"/>
    </source>
</evidence>
<proteinExistence type="predicted"/>
<gene>
    <name evidence="2" type="ORF">A3F83_07535</name>
</gene>
<dbReference type="AlphaFoldDB" id="A0A1F5Z3E0"/>
<dbReference type="Gene3D" id="2.160.20.120">
    <property type="match status" value="1"/>
</dbReference>